<dbReference type="AlphaFoldDB" id="A0A9N8YRY2"/>
<organism evidence="1 2">
    <name type="scientific">Funneliformis caledonium</name>
    <dbReference type="NCBI Taxonomy" id="1117310"/>
    <lineage>
        <taxon>Eukaryota</taxon>
        <taxon>Fungi</taxon>
        <taxon>Fungi incertae sedis</taxon>
        <taxon>Mucoromycota</taxon>
        <taxon>Glomeromycotina</taxon>
        <taxon>Glomeromycetes</taxon>
        <taxon>Glomerales</taxon>
        <taxon>Glomeraceae</taxon>
        <taxon>Funneliformis</taxon>
    </lineage>
</organism>
<dbReference type="OrthoDB" id="2317875at2759"/>
<name>A0A9N8YRY2_9GLOM</name>
<dbReference type="Proteomes" id="UP000789570">
    <property type="component" value="Unassembled WGS sequence"/>
</dbReference>
<gene>
    <name evidence="1" type="ORF">FCALED_LOCUS648</name>
</gene>
<comment type="caution">
    <text evidence="1">The sequence shown here is derived from an EMBL/GenBank/DDBJ whole genome shotgun (WGS) entry which is preliminary data.</text>
</comment>
<keyword evidence="2" id="KW-1185">Reference proteome</keyword>
<accession>A0A9N8YRY2</accession>
<evidence type="ECO:0000313" key="1">
    <source>
        <dbReference type="EMBL" id="CAG8442472.1"/>
    </source>
</evidence>
<proteinExistence type="predicted"/>
<sequence length="123" mass="14418">MRDKILLDSQQKHKDKTSQRLTSRAFYSANCVSRTSYYQQLKEAEDFNKKFSIGSIQSIGSAFTYETHPKAIYTSRLLQFNSLPEPRNADDYYEHYDNLSSMEYLESVQLDPSQLNINDFKHT</sequence>
<protein>
    <submittedName>
        <fullName evidence="1">17760_t:CDS:1</fullName>
    </submittedName>
</protein>
<reference evidence="1" key="1">
    <citation type="submission" date="2021-06" db="EMBL/GenBank/DDBJ databases">
        <authorList>
            <person name="Kallberg Y."/>
            <person name="Tangrot J."/>
            <person name="Rosling A."/>
        </authorList>
    </citation>
    <scope>NUCLEOTIDE SEQUENCE</scope>
    <source>
        <strain evidence="1">UK204</strain>
    </source>
</reference>
<evidence type="ECO:0000313" key="2">
    <source>
        <dbReference type="Proteomes" id="UP000789570"/>
    </source>
</evidence>
<dbReference type="EMBL" id="CAJVPQ010000067">
    <property type="protein sequence ID" value="CAG8442472.1"/>
    <property type="molecule type" value="Genomic_DNA"/>
</dbReference>